<name>A0A8H6Z7Q7_9AGAR</name>
<dbReference type="EMBL" id="JACAZI010000001">
    <property type="protein sequence ID" value="KAF7372139.1"/>
    <property type="molecule type" value="Genomic_DNA"/>
</dbReference>
<gene>
    <name evidence="2" type="ORF">MVEN_00072800</name>
</gene>
<protein>
    <submittedName>
        <fullName evidence="2">Uncharacterized protein</fullName>
    </submittedName>
</protein>
<dbReference type="OrthoDB" id="2855464at2759"/>
<evidence type="ECO:0000313" key="3">
    <source>
        <dbReference type="Proteomes" id="UP000620124"/>
    </source>
</evidence>
<comment type="caution">
    <text evidence="2">The sequence shown here is derived from an EMBL/GenBank/DDBJ whole genome shotgun (WGS) entry which is preliminary data.</text>
</comment>
<sequence>MEGRNIWDEYASFNPSQGGPSLPSSYGSTIDHSYIGLSEGGTSCTSPSSMGSLQGLPSSSGSFTGKKTARSEAERREALEADEWTLQVKPLQVVCRGCGRTIKLDRRSRYYPGLWEKHRNKCKHVREMQETMETEVCVLIGEIMEYVVDRASYAQKPIPAKVSADDARPLMGGAPSSFPCGGSNPTILAPRRSYYRKI</sequence>
<reference evidence="2" key="1">
    <citation type="submission" date="2020-05" db="EMBL/GenBank/DDBJ databases">
        <title>Mycena genomes resolve the evolution of fungal bioluminescence.</title>
        <authorList>
            <person name="Tsai I.J."/>
        </authorList>
    </citation>
    <scope>NUCLEOTIDE SEQUENCE</scope>
    <source>
        <strain evidence="2">CCC161011</strain>
    </source>
</reference>
<proteinExistence type="predicted"/>
<feature type="region of interest" description="Disordered" evidence="1">
    <location>
        <begin position="41"/>
        <end position="74"/>
    </location>
</feature>
<organism evidence="2 3">
    <name type="scientific">Mycena venus</name>
    <dbReference type="NCBI Taxonomy" id="2733690"/>
    <lineage>
        <taxon>Eukaryota</taxon>
        <taxon>Fungi</taxon>
        <taxon>Dikarya</taxon>
        <taxon>Basidiomycota</taxon>
        <taxon>Agaricomycotina</taxon>
        <taxon>Agaricomycetes</taxon>
        <taxon>Agaricomycetidae</taxon>
        <taxon>Agaricales</taxon>
        <taxon>Marasmiineae</taxon>
        <taxon>Mycenaceae</taxon>
        <taxon>Mycena</taxon>
    </lineage>
</organism>
<keyword evidence="3" id="KW-1185">Reference proteome</keyword>
<feature type="compositionally biased region" description="Low complexity" evidence="1">
    <location>
        <begin position="46"/>
        <end position="62"/>
    </location>
</feature>
<evidence type="ECO:0000313" key="2">
    <source>
        <dbReference type="EMBL" id="KAF7372139.1"/>
    </source>
</evidence>
<dbReference type="Proteomes" id="UP000620124">
    <property type="component" value="Unassembled WGS sequence"/>
</dbReference>
<dbReference type="AlphaFoldDB" id="A0A8H6Z7Q7"/>
<evidence type="ECO:0000256" key="1">
    <source>
        <dbReference type="SAM" id="MobiDB-lite"/>
    </source>
</evidence>
<accession>A0A8H6Z7Q7</accession>